<protein>
    <submittedName>
        <fullName evidence="1">Uncharacterized protein</fullName>
    </submittedName>
</protein>
<reference evidence="1 2" key="1">
    <citation type="journal article" date="2024" name="Nat. Commun.">
        <title>Phylogenomics reveals the evolutionary origins of lichenization in chlorophyte algae.</title>
        <authorList>
            <person name="Puginier C."/>
            <person name="Libourel C."/>
            <person name="Otte J."/>
            <person name="Skaloud P."/>
            <person name="Haon M."/>
            <person name="Grisel S."/>
            <person name="Petersen M."/>
            <person name="Berrin J.G."/>
            <person name="Delaux P.M."/>
            <person name="Dal Grande F."/>
            <person name="Keller J."/>
        </authorList>
    </citation>
    <scope>NUCLEOTIDE SEQUENCE [LARGE SCALE GENOMIC DNA]</scope>
    <source>
        <strain evidence="1 2">SAG 2036</strain>
    </source>
</reference>
<evidence type="ECO:0000313" key="1">
    <source>
        <dbReference type="EMBL" id="KAK9805397.1"/>
    </source>
</evidence>
<comment type="caution">
    <text evidence="1">The sequence shown here is derived from an EMBL/GenBank/DDBJ whole genome shotgun (WGS) entry which is preliminary data.</text>
</comment>
<accession>A0AAW1P980</accession>
<gene>
    <name evidence="1" type="ORF">WJX73_000308</name>
</gene>
<sequence length="155" mass="16093">MAAASQVPVRYRLGWVCALRILDSRTLLLRGLSDVPAHPLSSAPFRPSTGGAAALQLPADTGSSAGGAEECALVSAGEECALVYTGSGLRARPAFMIPISLETACKGIVGTLPLSYDLQRAIAAAERQCLLLLNSGDVYLSSAFCCTLLDNLRAP</sequence>
<dbReference type="EMBL" id="JALJOQ010000043">
    <property type="protein sequence ID" value="KAK9805397.1"/>
    <property type="molecule type" value="Genomic_DNA"/>
</dbReference>
<keyword evidence="2" id="KW-1185">Reference proteome</keyword>
<organism evidence="1 2">
    <name type="scientific">Symbiochloris irregularis</name>
    <dbReference type="NCBI Taxonomy" id="706552"/>
    <lineage>
        <taxon>Eukaryota</taxon>
        <taxon>Viridiplantae</taxon>
        <taxon>Chlorophyta</taxon>
        <taxon>core chlorophytes</taxon>
        <taxon>Trebouxiophyceae</taxon>
        <taxon>Trebouxiales</taxon>
        <taxon>Trebouxiaceae</taxon>
        <taxon>Symbiochloris</taxon>
    </lineage>
</organism>
<proteinExistence type="predicted"/>
<evidence type="ECO:0000313" key="2">
    <source>
        <dbReference type="Proteomes" id="UP001465755"/>
    </source>
</evidence>
<name>A0AAW1P980_9CHLO</name>
<dbReference type="AlphaFoldDB" id="A0AAW1P980"/>
<dbReference type="Proteomes" id="UP001465755">
    <property type="component" value="Unassembled WGS sequence"/>
</dbReference>